<dbReference type="Proteomes" id="UP001207742">
    <property type="component" value="Unassembled WGS sequence"/>
</dbReference>
<keyword evidence="4" id="KW-0732">Signal</keyword>
<dbReference type="RefSeq" id="WP_264734506.1">
    <property type="nucleotide sequence ID" value="NZ_JAPDNR010000001.1"/>
</dbReference>
<dbReference type="Gene3D" id="3.30.2080.10">
    <property type="entry name" value="GH92 mannosidase domain"/>
    <property type="match status" value="1"/>
</dbReference>
<dbReference type="EMBL" id="JAPDNS010000002">
    <property type="protein sequence ID" value="MCW3487701.1"/>
    <property type="molecule type" value="Genomic_DNA"/>
</dbReference>
<evidence type="ECO:0000313" key="8">
    <source>
        <dbReference type="Proteomes" id="UP001207742"/>
    </source>
</evidence>
<dbReference type="GO" id="GO:0016798">
    <property type="term" value="F:hydrolase activity, acting on glycosyl bonds"/>
    <property type="evidence" value="ECO:0007669"/>
    <property type="project" value="UniProtKB-KW"/>
</dbReference>
<feature type="signal peptide" evidence="4">
    <location>
        <begin position="1"/>
        <end position="25"/>
    </location>
</feature>
<comment type="subunit">
    <text evidence="2">Monomer.</text>
</comment>
<evidence type="ECO:0000256" key="1">
    <source>
        <dbReference type="ARBA" id="ARBA00001913"/>
    </source>
</evidence>
<dbReference type="NCBIfam" id="TIGR01180">
    <property type="entry name" value="aman2_put"/>
    <property type="match status" value="1"/>
</dbReference>
<feature type="domain" description="Glycosyl hydrolase family 92 N-terminal" evidence="6">
    <location>
        <begin position="64"/>
        <end position="296"/>
    </location>
</feature>
<feature type="domain" description="Glycosyl hydrolase family 92" evidence="5">
    <location>
        <begin position="302"/>
        <end position="764"/>
    </location>
</feature>
<dbReference type="Pfam" id="PF07971">
    <property type="entry name" value="Glyco_hydro_92"/>
    <property type="match status" value="1"/>
</dbReference>
<dbReference type="Pfam" id="PF17678">
    <property type="entry name" value="Glyco_hydro_92N"/>
    <property type="match status" value="1"/>
</dbReference>
<sequence>MNSRFKIGGAFALSALLFNSMAATAQVNQPTTSGYAEGKTANAINLYKQPPVAGFVESKTVAAVNPYIGSGGHGHVFVGASVPYGAVQVGPNNIVKGWDWCSGYHYSDSVVIGFSQMHLSGTGIGDLGDVLIMPYTGKVRTNRGTQEDPTSGYASRYSHAREKSRPGYYAVHLDDYGIQVELTASERVGFHRYTFPKDKPANIIIDLKEGIGWDAPVETFIRQVDEYTLEGYRYSKGWAEDQRVWFAIRSSVPVKQFMVFDGDTQQTGKSVKSTVAKGVISFDKSPGQVMLKVGISPVSSENALANIQAEIPGWDFTKTVNSANVKWDKELAKVQISTKDETARRVFYTALYHTMVAPALFNDHDGSYRGTDKKVYANPGFDNYTIFSLWDIYRSCAPLSTILHPEKVNSFVNSMLTIHKQQGKLPVWPLVGSETNCMVGYHAVPTIADAYLKGFTGFNAEEALAAMKASSTRDDLGVKYVKERGYIPADKEYESVSKALEYAIDDWSIAAMAKKMGHQEDYEYYKKRAGYYKNYFDSTIGFVRPRMSDGSFKTPYDPFFSKHEKGDFTEGNGWQYTWLVPQDVEGLIRLMGGDEPFTRKLDSLFTAKGYMGEEASNDISGLIGMYAHGNEPSHHVTYMYTFAGKQWKTAEKVRQVMKEFYFDKPEGLAGNEDCGAMSSWYIFSSLGFYPVNPANGVYVLGSPLFDKATIKLAEGKTFTVQALRNSAKNIYIQDVTFNGKPYTKSFITHEELVKGGTMVIRMGDKPNYNFGKQDADRPKNEL</sequence>
<comment type="caution">
    <text evidence="7">The sequence shown here is derived from an EMBL/GenBank/DDBJ whole genome shotgun (WGS) entry which is preliminary data.</text>
</comment>
<dbReference type="Gene3D" id="1.20.1050.60">
    <property type="entry name" value="alpha-1,2-mannosidase"/>
    <property type="match status" value="1"/>
</dbReference>
<gene>
    <name evidence="7" type="ORF">OL497_27630</name>
</gene>
<protein>
    <submittedName>
        <fullName evidence="7">GH92 family glycosyl hydrolase</fullName>
        <ecNumber evidence="7">3.2.1.-</ecNumber>
    </submittedName>
</protein>
<keyword evidence="7" id="KW-0378">Hydrolase</keyword>
<dbReference type="Gene3D" id="2.70.98.10">
    <property type="match status" value="1"/>
</dbReference>
<dbReference type="SUPFAM" id="SSF48208">
    <property type="entry name" value="Six-hairpin glycosidases"/>
    <property type="match status" value="1"/>
</dbReference>
<evidence type="ECO:0000256" key="4">
    <source>
        <dbReference type="SAM" id="SignalP"/>
    </source>
</evidence>
<keyword evidence="3" id="KW-0106">Calcium</keyword>
<dbReference type="PANTHER" id="PTHR12143:SF39">
    <property type="entry name" value="SECRETED PROTEIN"/>
    <property type="match status" value="1"/>
</dbReference>
<accession>A0ABT3IUY7</accession>
<dbReference type="EC" id="3.2.1.-" evidence="7"/>
<dbReference type="PANTHER" id="PTHR12143">
    <property type="entry name" value="PEPTIDE N-GLYCANASE PNGASE -RELATED"/>
    <property type="match status" value="1"/>
</dbReference>
<evidence type="ECO:0000256" key="2">
    <source>
        <dbReference type="ARBA" id="ARBA00011245"/>
    </source>
</evidence>
<reference evidence="7 8" key="1">
    <citation type="submission" date="2022-10" db="EMBL/GenBank/DDBJ databases">
        <title>Chitinophaga nivalis PC15 sp. nov., isolated from Pyeongchang county, South Korea.</title>
        <authorList>
            <person name="Trinh H.N."/>
        </authorList>
    </citation>
    <scope>NUCLEOTIDE SEQUENCE [LARGE SCALE GENOMIC DNA]</scope>
    <source>
        <strain evidence="7 8">PC14</strain>
    </source>
</reference>
<dbReference type="InterPro" id="IPR012939">
    <property type="entry name" value="Glyco_hydro_92"/>
</dbReference>
<dbReference type="InterPro" id="IPR041371">
    <property type="entry name" value="GH92_N"/>
</dbReference>
<dbReference type="InterPro" id="IPR005887">
    <property type="entry name" value="GH92_a_mannosidase_put"/>
</dbReference>
<feature type="chain" id="PRO_5045485213" evidence="4">
    <location>
        <begin position="26"/>
        <end position="782"/>
    </location>
</feature>
<evidence type="ECO:0000259" key="5">
    <source>
        <dbReference type="Pfam" id="PF07971"/>
    </source>
</evidence>
<proteinExistence type="predicted"/>
<name>A0ABT3IUY7_9BACT</name>
<comment type="cofactor">
    <cofactor evidence="1">
        <name>Ca(2+)</name>
        <dbReference type="ChEBI" id="CHEBI:29108"/>
    </cofactor>
</comment>
<dbReference type="InterPro" id="IPR050883">
    <property type="entry name" value="PNGase"/>
</dbReference>
<evidence type="ECO:0000313" key="7">
    <source>
        <dbReference type="EMBL" id="MCW3487701.1"/>
    </source>
</evidence>
<keyword evidence="7" id="KW-0326">Glycosidase</keyword>
<dbReference type="InterPro" id="IPR014718">
    <property type="entry name" value="GH-type_carb-bd"/>
</dbReference>
<dbReference type="Gene3D" id="1.20.1610.10">
    <property type="entry name" value="alpha-1,2-mannosidases domains"/>
    <property type="match status" value="1"/>
</dbReference>
<dbReference type="InterPro" id="IPR008928">
    <property type="entry name" value="6-hairpin_glycosidase_sf"/>
</dbReference>
<evidence type="ECO:0000259" key="6">
    <source>
        <dbReference type="Pfam" id="PF17678"/>
    </source>
</evidence>
<keyword evidence="8" id="KW-1185">Reference proteome</keyword>
<evidence type="ECO:0000256" key="3">
    <source>
        <dbReference type="ARBA" id="ARBA00022837"/>
    </source>
</evidence>
<organism evidence="7 8">
    <name type="scientific">Chitinophaga nivalis</name>
    <dbReference type="NCBI Taxonomy" id="2991709"/>
    <lineage>
        <taxon>Bacteria</taxon>
        <taxon>Pseudomonadati</taxon>
        <taxon>Bacteroidota</taxon>
        <taxon>Chitinophagia</taxon>
        <taxon>Chitinophagales</taxon>
        <taxon>Chitinophagaceae</taxon>
        <taxon>Chitinophaga</taxon>
    </lineage>
</organism>